<name>A0AAJ5W9Y9_9SPHI</name>
<dbReference type="AlphaFoldDB" id="A0AAJ5W9Y9"/>
<proteinExistence type="predicted"/>
<reference evidence="1" key="1">
    <citation type="submission" date="2023-03" db="EMBL/GenBank/DDBJ databases">
        <title>Andean soil-derived lignocellulolytic bacterial consortium as a source of novel taxa and putative plastic-active enzymes.</title>
        <authorList>
            <person name="Diaz-Garcia L."/>
            <person name="Chuvochina M."/>
            <person name="Feuerriegel G."/>
            <person name="Bunk B."/>
            <person name="Sproer C."/>
            <person name="Streit W.R."/>
            <person name="Rodriguez L.M."/>
            <person name="Overmann J."/>
            <person name="Jimenez D.J."/>
        </authorList>
    </citation>
    <scope>NUCLEOTIDE SEQUENCE</scope>
    <source>
        <strain evidence="1">MAG 3858</strain>
    </source>
</reference>
<gene>
    <name evidence="1" type="ORF">P0Y49_04850</name>
</gene>
<organism evidence="1 2">
    <name type="scientific">Candidatus Pedobacter colombiensis</name>
    <dbReference type="NCBI Taxonomy" id="3121371"/>
    <lineage>
        <taxon>Bacteria</taxon>
        <taxon>Pseudomonadati</taxon>
        <taxon>Bacteroidota</taxon>
        <taxon>Sphingobacteriia</taxon>
        <taxon>Sphingobacteriales</taxon>
        <taxon>Sphingobacteriaceae</taxon>
        <taxon>Pedobacter</taxon>
    </lineage>
</organism>
<protein>
    <submittedName>
        <fullName evidence="1">Uncharacterized protein</fullName>
    </submittedName>
</protein>
<evidence type="ECO:0000313" key="1">
    <source>
        <dbReference type="EMBL" id="WEK20465.1"/>
    </source>
</evidence>
<accession>A0AAJ5W9Y9</accession>
<dbReference type="Proteomes" id="UP001214530">
    <property type="component" value="Chromosome"/>
</dbReference>
<sequence>MELRKANATTHDQLILKYQMMSNVQLKNIEPKWALAKDEIFDHTLLPEYNRYLFFLVKTSQLMAIARFNEIDNKVIFSDKPLNNFRIAMILNRWENNLFVDPPTIYLPVGTTSYVEFSDGRHRAKLCGLLCHDEIPVAIDKEDLQAISKILSLTQL</sequence>
<evidence type="ECO:0000313" key="2">
    <source>
        <dbReference type="Proteomes" id="UP001214530"/>
    </source>
</evidence>
<dbReference type="EMBL" id="CP119313">
    <property type="protein sequence ID" value="WEK20465.1"/>
    <property type="molecule type" value="Genomic_DNA"/>
</dbReference>